<evidence type="ECO:0000313" key="3">
    <source>
        <dbReference type="Proteomes" id="UP001268089"/>
    </source>
</evidence>
<dbReference type="EMBL" id="JAVDXO010000010">
    <property type="protein sequence ID" value="MDR7308329.1"/>
    <property type="molecule type" value="Genomic_DNA"/>
</dbReference>
<dbReference type="InterPro" id="IPR051683">
    <property type="entry name" value="Enoyl-CoA_Hydratase/Isomerase"/>
</dbReference>
<gene>
    <name evidence="2" type="ORF">J2X15_003638</name>
</gene>
<dbReference type="InterPro" id="IPR014748">
    <property type="entry name" value="Enoyl-CoA_hydra_C"/>
</dbReference>
<dbReference type="InterPro" id="IPR029045">
    <property type="entry name" value="ClpP/crotonase-like_dom_sf"/>
</dbReference>
<accession>A0ABU1ZRZ5</accession>
<evidence type="ECO:0000313" key="2">
    <source>
        <dbReference type="EMBL" id="MDR7308329.1"/>
    </source>
</evidence>
<proteinExistence type="inferred from homology"/>
<evidence type="ECO:0000256" key="1">
    <source>
        <dbReference type="ARBA" id="ARBA00005254"/>
    </source>
</evidence>
<protein>
    <submittedName>
        <fullName evidence="2">Isohexenylglutaconyl-CoA hydratase</fullName>
        <ecNumber evidence="2">4.2.1.57</ecNumber>
    </submittedName>
</protein>
<dbReference type="InterPro" id="IPR001753">
    <property type="entry name" value="Enoyl-CoA_hydra/iso"/>
</dbReference>
<dbReference type="PANTHER" id="PTHR42964">
    <property type="entry name" value="ENOYL-COA HYDRATASE"/>
    <property type="match status" value="1"/>
</dbReference>
<sequence length="279" mass="28541">MQHAIDAMQLGAVRAVSTGASLHIYLNRPEVRNAMSQQMVAELQQVLHAAEATAGGPDAVRVVVLRGEGGHFSAGADLKDMAGARMRAMQRAEGAPDPIAEVNAAFGHLCAAYANTPLAVVAVLEGTVMGGGFGLACVADVAIASDTAAFRLPETSLGVVPAQIAPFLVERLGYSQAKRLAVTGGRLDAAGALAVGLVHEVTSSEGIATALDKVLTDILACAPGALAATKALMCKARFTAAADLVDEAADIFSRAAQGPEGQEGMAAFIQKRKPTWAVT</sequence>
<dbReference type="Proteomes" id="UP001268089">
    <property type="component" value="Unassembled WGS sequence"/>
</dbReference>
<organism evidence="2 3">
    <name type="scientific">Rhodoferax saidenbachensis</name>
    <dbReference type="NCBI Taxonomy" id="1484693"/>
    <lineage>
        <taxon>Bacteria</taxon>
        <taxon>Pseudomonadati</taxon>
        <taxon>Pseudomonadota</taxon>
        <taxon>Betaproteobacteria</taxon>
        <taxon>Burkholderiales</taxon>
        <taxon>Comamonadaceae</taxon>
        <taxon>Rhodoferax</taxon>
    </lineage>
</organism>
<name>A0ABU1ZRZ5_9BURK</name>
<dbReference type="RefSeq" id="WP_310345491.1">
    <property type="nucleotide sequence ID" value="NZ_JAVDXO010000010.1"/>
</dbReference>
<dbReference type="GO" id="GO:0050005">
    <property type="term" value="F:isohexenylglutaconyl-CoA hydratase activity"/>
    <property type="evidence" value="ECO:0007669"/>
    <property type="project" value="UniProtKB-EC"/>
</dbReference>
<dbReference type="Gene3D" id="1.10.12.10">
    <property type="entry name" value="Lyase 2-enoyl-coa Hydratase, Chain A, domain 2"/>
    <property type="match status" value="1"/>
</dbReference>
<dbReference type="EC" id="4.2.1.57" evidence="2"/>
<keyword evidence="3" id="KW-1185">Reference proteome</keyword>
<dbReference type="Gene3D" id="3.90.226.10">
    <property type="entry name" value="2-enoyl-CoA Hydratase, Chain A, domain 1"/>
    <property type="match status" value="1"/>
</dbReference>
<keyword evidence="2" id="KW-0456">Lyase</keyword>
<comment type="caution">
    <text evidence="2">The sequence shown here is derived from an EMBL/GenBank/DDBJ whole genome shotgun (WGS) entry which is preliminary data.</text>
</comment>
<reference evidence="2 3" key="1">
    <citation type="submission" date="2023-07" db="EMBL/GenBank/DDBJ databases">
        <title>Sorghum-associated microbial communities from plants grown in Nebraska, USA.</title>
        <authorList>
            <person name="Schachtman D."/>
        </authorList>
    </citation>
    <scope>NUCLEOTIDE SEQUENCE [LARGE SCALE GENOMIC DNA]</scope>
    <source>
        <strain evidence="2 3">BE308</strain>
    </source>
</reference>
<dbReference type="PANTHER" id="PTHR42964:SF1">
    <property type="entry name" value="POLYKETIDE BIOSYNTHESIS ENOYL-COA HYDRATASE PKSH-RELATED"/>
    <property type="match status" value="1"/>
</dbReference>
<dbReference type="Pfam" id="PF00378">
    <property type="entry name" value="ECH_1"/>
    <property type="match status" value="1"/>
</dbReference>
<dbReference type="SUPFAM" id="SSF52096">
    <property type="entry name" value="ClpP/crotonase"/>
    <property type="match status" value="1"/>
</dbReference>
<comment type="similarity">
    <text evidence="1">Belongs to the enoyl-CoA hydratase/isomerase family.</text>
</comment>
<dbReference type="CDD" id="cd06558">
    <property type="entry name" value="crotonase-like"/>
    <property type="match status" value="1"/>
</dbReference>